<comment type="caution">
    <text evidence="2">The sequence shown here is derived from an EMBL/GenBank/DDBJ whole genome shotgun (WGS) entry which is preliminary data.</text>
</comment>
<feature type="compositionally biased region" description="Polar residues" evidence="1">
    <location>
        <begin position="146"/>
        <end position="155"/>
    </location>
</feature>
<gene>
    <name evidence="2" type="ORF">BDN71DRAFT_1435960</name>
</gene>
<evidence type="ECO:0000256" key="1">
    <source>
        <dbReference type="SAM" id="MobiDB-lite"/>
    </source>
</evidence>
<accession>A0A9P5ZMV0</accession>
<dbReference type="AlphaFoldDB" id="A0A9P5ZMV0"/>
<organism evidence="2 3">
    <name type="scientific">Pleurotus eryngii</name>
    <name type="common">Boletus of the steppes</name>
    <dbReference type="NCBI Taxonomy" id="5323"/>
    <lineage>
        <taxon>Eukaryota</taxon>
        <taxon>Fungi</taxon>
        <taxon>Dikarya</taxon>
        <taxon>Basidiomycota</taxon>
        <taxon>Agaricomycotina</taxon>
        <taxon>Agaricomycetes</taxon>
        <taxon>Agaricomycetidae</taxon>
        <taxon>Agaricales</taxon>
        <taxon>Pleurotineae</taxon>
        <taxon>Pleurotaceae</taxon>
        <taxon>Pleurotus</taxon>
    </lineage>
</organism>
<sequence>MPELGHLRPLRESEASATRIPKRAIIPTWDGCVIASASSHTLTPRASSSVIVDAAAAAAFPGDNSRPACEISLLMVLQQHHDLPHHEVASQEDQAVEKRVIAGVELKVEVELVVEESTLTSHQLASNAAIAQDAAIQQQKCNPTLASSIRQSSLRSPEMVPSHHPASHSHAPAKPISQDLLLQCSTITRQINANYPATTQDERLTRSFVAHDLAAPYTTSSNTHLILYPSGVTSQDYASVRQRTTAEYQPTNPIYGRFDLIVSPLIVLNETHCFAAQSSSLKHVICPSTHELLQSVSGP</sequence>
<proteinExistence type="predicted"/>
<reference evidence="2" key="1">
    <citation type="submission" date="2020-11" db="EMBL/GenBank/DDBJ databases">
        <authorList>
            <consortium name="DOE Joint Genome Institute"/>
            <person name="Ahrendt S."/>
            <person name="Riley R."/>
            <person name="Andreopoulos W."/>
            <person name="Labutti K."/>
            <person name="Pangilinan J."/>
            <person name="Ruiz-Duenas F.J."/>
            <person name="Barrasa J.M."/>
            <person name="Sanchez-Garcia M."/>
            <person name="Camarero S."/>
            <person name="Miyauchi S."/>
            <person name="Serrano A."/>
            <person name="Linde D."/>
            <person name="Babiker R."/>
            <person name="Drula E."/>
            <person name="Ayuso-Fernandez I."/>
            <person name="Pacheco R."/>
            <person name="Padilla G."/>
            <person name="Ferreira P."/>
            <person name="Barriuso J."/>
            <person name="Kellner H."/>
            <person name="Castanera R."/>
            <person name="Alfaro M."/>
            <person name="Ramirez L."/>
            <person name="Pisabarro A.G."/>
            <person name="Kuo A."/>
            <person name="Tritt A."/>
            <person name="Lipzen A."/>
            <person name="He G."/>
            <person name="Yan M."/>
            <person name="Ng V."/>
            <person name="Cullen D."/>
            <person name="Martin F."/>
            <person name="Rosso M.-N."/>
            <person name="Henrissat B."/>
            <person name="Hibbett D."/>
            <person name="Martinez A.T."/>
            <person name="Grigoriev I.V."/>
        </authorList>
    </citation>
    <scope>NUCLEOTIDE SEQUENCE</scope>
    <source>
        <strain evidence="2">ATCC 90797</strain>
    </source>
</reference>
<dbReference type="EMBL" id="MU154702">
    <property type="protein sequence ID" value="KAF9488671.1"/>
    <property type="molecule type" value="Genomic_DNA"/>
</dbReference>
<evidence type="ECO:0000313" key="2">
    <source>
        <dbReference type="EMBL" id="KAF9488671.1"/>
    </source>
</evidence>
<dbReference type="Proteomes" id="UP000807025">
    <property type="component" value="Unassembled WGS sequence"/>
</dbReference>
<keyword evidence="3" id="KW-1185">Reference proteome</keyword>
<protein>
    <submittedName>
        <fullName evidence="2">Uncharacterized protein</fullName>
    </submittedName>
</protein>
<feature type="compositionally biased region" description="Low complexity" evidence="1">
    <location>
        <begin position="162"/>
        <end position="172"/>
    </location>
</feature>
<name>A0A9P5ZMV0_PLEER</name>
<evidence type="ECO:0000313" key="3">
    <source>
        <dbReference type="Proteomes" id="UP000807025"/>
    </source>
</evidence>
<feature type="region of interest" description="Disordered" evidence="1">
    <location>
        <begin position="146"/>
        <end position="172"/>
    </location>
</feature>